<dbReference type="GO" id="GO:0004526">
    <property type="term" value="F:ribonuclease P activity"/>
    <property type="evidence" value="ECO:0007669"/>
    <property type="project" value="UniProtKB-UniRule"/>
</dbReference>
<keyword evidence="5 6" id="KW-0694">RNA-binding</keyword>
<dbReference type="Gene3D" id="3.30.230.10">
    <property type="match status" value="1"/>
</dbReference>
<dbReference type="InterPro" id="IPR000100">
    <property type="entry name" value="RNase_P"/>
</dbReference>
<dbReference type="EC" id="3.1.26.5" evidence="6"/>
<reference evidence="7 8" key="1">
    <citation type="submission" date="2011-11" db="EMBL/GenBank/DDBJ databases">
        <authorList>
            <person name="Weinstock G."/>
            <person name="Sodergren E."/>
            <person name="Clifton S."/>
            <person name="Fulton L."/>
            <person name="Fulton B."/>
            <person name="Courtney L."/>
            <person name="Fronick C."/>
            <person name="Harrison M."/>
            <person name="Strong C."/>
            <person name="Farmer C."/>
            <person name="Delahaunty K."/>
            <person name="Markovic C."/>
            <person name="Hall O."/>
            <person name="Minx P."/>
            <person name="Tomlinson C."/>
            <person name="Mitreva M."/>
            <person name="Hou S."/>
            <person name="Chen J."/>
            <person name="Wollam A."/>
            <person name="Pepin K.H."/>
            <person name="Johnson M."/>
            <person name="Bhonagiri V."/>
            <person name="Zhang X."/>
            <person name="Suruliraj S."/>
            <person name="Warren W."/>
            <person name="Chinwalla A."/>
            <person name="Mardis E.R."/>
            <person name="Wilson R.K."/>
        </authorList>
    </citation>
    <scope>NUCLEOTIDE SEQUENCE [LARGE SCALE GENOMIC DNA]</scope>
    <source>
        <strain evidence="7 8">YIT 11816</strain>
    </source>
</reference>
<evidence type="ECO:0000313" key="8">
    <source>
        <dbReference type="Proteomes" id="UP000004956"/>
    </source>
</evidence>
<name>H3KBD4_9BURK</name>
<comment type="similarity">
    <text evidence="6">Belongs to the RnpA family.</text>
</comment>
<comment type="subunit">
    <text evidence="6">Consists of a catalytic RNA component (M1 or rnpB) and a protein subunit.</text>
</comment>
<comment type="caution">
    <text evidence="7">The sequence shown here is derived from an EMBL/GenBank/DDBJ whole genome shotgun (WGS) entry which is preliminary data.</text>
</comment>
<dbReference type="RefSeq" id="WP_008540319.1">
    <property type="nucleotide sequence ID" value="NZ_JH604836.1"/>
</dbReference>
<dbReference type="PATRIC" id="fig|762967.3.peg.25"/>
<evidence type="ECO:0000256" key="6">
    <source>
        <dbReference type="HAMAP-Rule" id="MF_00227"/>
    </source>
</evidence>
<comment type="catalytic activity">
    <reaction evidence="6">
        <text>Endonucleolytic cleavage of RNA, removing 5'-extranucleotides from tRNA precursor.</text>
        <dbReference type="EC" id="3.1.26.5"/>
    </reaction>
</comment>
<comment type="function">
    <text evidence="6">RNaseP catalyzes the removal of the 5'-leader sequence from pre-tRNA to produce the mature 5'-terminus. It can also cleave other RNA substrates such as 4.5S RNA. The protein component plays an auxiliary but essential role in vivo by binding to the 5'-leader sequence and broadening the substrate specificity of the ribozyme.</text>
</comment>
<accession>H3KBD4</accession>
<evidence type="ECO:0000256" key="5">
    <source>
        <dbReference type="ARBA" id="ARBA00022884"/>
    </source>
</evidence>
<gene>
    <name evidence="6" type="primary">rnpA</name>
    <name evidence="7" type="ORF">HMPREF9440_00029</name>
</gene>
<keyword evidence="1 6" id="KW-0819">tRNA processing</keyword>
<sequence length="161" mass="17831">MSGDGKKTRHTFPRRLRLIKTADFGVVVRTRNEHTFRSDAVFFSAQCMRRPEAPGELRFGVTVGKKNAKRAVDRALVKRILRESARMQAPALLTMLGQRGLGLDVSLRLKTPLAQAGDRTAVRALKRALRADADKLMGEICRRVRKTPAAAPKAEADNVPS</sequence>
<dbReference type="STRING" id="762967.HMPREF9440_00029"/>
<protein>
    <recommendedName>
        <fullName evidence="6">Ribonuclease P protein component</fullName>
        <shortName evidence="6">RNase P protein</shortName>
        <shortName evidence="6">RNaseP protein</shortName>
        <ecNumber evidence="6">3.1.26.5</ecNumber>
    </recommendedName>
    <alternativeName>
        <fullName evidence="6">Protein C5</fullName>
    </alternativeName>
</protein>
<keyword evidence="3 6" id="KW-0255">Endonuclease</keyword>
<evidence type="ECO:0000313" key="7">
    <source>
        <dbReference type="EMBL" id="EHY32567.1"/>
    </source>
</evidence>
<evidence type="ECO:0000256" key="1">
    <source>
        <dbReference type="ARBA" id="ARBA00022694"/>
    </source>
</evidence>
<dbReference type="Proteomes" id="UP000004956">
    <property type="component" value="Unassembled WGS sequence"/>
</dbReference>
<dbReference type="AlphaFoldDB" id="H3KBD4"/>
<dbReference type="HOGENOM" id="CLU_1642868_0_0_4"/>
<dbReference type="InterPro" id="IPR020568">
    <property type="entry name" value="Ribosomal_Su5_D2-typ_SF"/>
</dbReference>
<evidence type="ECO:0000256" key="4">
    <source>
        <dbReference type="ARBA" id="ARBA00022801"/>
    </source>
</evidence>
<keyword evidence="8" id="KW-1185">Reference proteome</keyword>
<dbReference type="GO" id="GO:0001682">
    <property type="term" value="P:tRNA 5'-leader removal"/>
    <property type="evidence" value="ECO:0007669"/>
    <property type="project" value="UniProtKB-UniRule"/>
</dbReference>
<dbReference type="OrthoDB" id="9156527at2"/>
<dbReference type="EMBL" id="AFBQ01000002">
    <property type="protein sequence ID" value="EHY32567.1"/>
    <property type="molecule type" value="Genomic_DNA"/>
</dbReference>
<keyword evidence="4 6" id="KW-0378">Hydrolase</keyword>
<keyword evidence="2 6" id="KW-0540">Nuclease</keyword>
<dbReference type="HAMAP" id="MF_00227">
    <property type="entry name" value="RNase_P"/>
    <property type="match status" value="1"/>
</dbReference>
<dbReference type="InterPro" id="IPR014721">
    <property type="entry name" value="Ribsml_uS5_D2-typ_fold_subgr"/>
</dbReference>
<dbReference type="Pfam" id="PF00825">
    <property type="entry name" value="Ribonuclease_P"/>
    <property type="match status" value="1"/>
</dbReference>
<dbReference type="GO" id="GO:0000049">
    <property type="term" value="F:tRNA binding"/>
    <property type="evidence" value="ECO:0007669"/>
    <property type="project" value="UniProtKB-UniRule"/>
</dbReference>
<evidence type="ECO:0000256" key="3">
    <source>
        <dbReference type="ARBA" id="ARBA00022759"/>
    </source>
</evidence>
<proteinExistence type="inferred from homology"/>
<evidence type="ECO:0000256" key="2">
    <source>
        <dbReference type="ARBA" id="ARBA00022722"/>
    </source>
</evidence>
<dbReference type="SUPFAM" id="SSF54211">
    <property type="entry name" value="Ribosomal protein S5 domain 2-like"/>
    <property type="match status" value="1"/>
</dbReference>
<organism evidence="7 8">
    <name type="scientific">Sutterella parvirubra YIT 11816</name>
    <dbReference type="NCBI Taxonomy" id="762967"/>
    <lineage>
        <taxon>Bacteria</taxon>
        <taxon>Pseudomonadati</taxon>
        <taxon>Pseudomonadota</taxon>
        <taxon>Betaproteobacteria</taxon>
        <taxon>Burkholderiales</taxon>
        <taxon>Sutterellaceae</taxon>
        <taxon>Sutterella</taxon>
    </lineage>
</organism>